<dbReference type="RefSeq" id="WP_265560511.1">
    <property type="nucleotide sequence ID" value="NZ_CP092471.1"/>
</dbReference>
<reference evidence="2" key="1">
    <citation type="submission" date="2022-02" db="EMBL/GenBank/DDBJ databases">
        <title>Qipengyuania spongiae sp. nov., isolated from marine sponge.</title>
        <authorList>
            <person name="Li Z."/>
            <person name="Zhang M."/>
        </authorList>
    </citation>
    <scope>NUCLEOTIDE SEQUENCE</scope>
    <source>
        <strain evidence="2">PHS-Z21</strain>
    </source>
</reference>
<protein>
    <recommendedName>
        <fullName evidence="4">GDT1 family protein</fullName>
    </recommendedName>
</protein>
<gene>
    <name evidence="2" type="ORF">L1F33_05175</name>
</gene>
<evidence type="ECO:0000256" key="1">
    <source>
        <dbReference type="SAM" id="Phobius"/>
    </source>
</evidence>
<keyword evidence="1" id="KW-1133">Transmembrane helix</keyword>
<evidence type="ECO:0000313" key="3">
    <source>
        <dbReference type="Proteomes" id="UP001065265"/>
    </source>
</evidence>
<keyword evidence="1" id="KW-0472">Membrane</keyword>
<proteinExistence type="predicted"/>
<evidence type="ECO:0008006" key="4">
    <source>
        <dbReference type="Google" id="ProtNLM"/>
    </source>
</evidence>
<feature type="transmembrane region" description="Helical" evidence="1">
    <location>
        <begin position="59"/>
        <end position="78"/>
    </location>
</feature>
<organism evidence="2 3">
    <name type="scientific">Qipengyuania spongiae</name>
    <dbReference type="NCBI Taxonomy" id="2909673"/>
    <lineage>
        <taxon>Bacteria</taxon>
        <taxon>Pseudomonadati</taxon>
        <taxon>Pseudomonadota</taxon>
        <taxon>Alphaproteobacteria</taxon>
        <taxon>Sphingomonadales</taxon>
        <taxon>Erythrobacteraceae</taxon>
        <taxon>Qipengyuania</taxon>
    </lineage>
</organism>
<feature type="transmembrane region" description="Helical" evidence="1">
    <location>
        <begin position="128"/>
        <end position="147"/>
    </location>
</feature>
<feature type="transmembrane region" description="Helical" evidence="1">
    <location>
        <begin position="159"/>
        <end position="178"/>
    </location>
</feature>
<evidence type="ECO:0000313" key="2">
    <source>
        <dbReference type="EMBL" id="UVI40335.1"/>
    </source>
</evidence>
<dbReference type="Proteomes" id="UP001065265">
    <property type="component" value="Chromosome"/>
</dbReference>
<sequence>MAAILAGMGGRDQLIVASLRDRTAGGVPLAGVALSCGVATVLLAAWAGQMVGAGLSDSAETMLLAIALALVALELAWWRTTREPAEPTRSLGALALVLIASQIGDATRLLIFALAAGSAAPAMTGAGGALGSAAGLMAALAVGRGGMNALPLKRLRRTLAALAFVAALIIGLTARGLIG</sequence>
<keyword evidence="1" id="KW-0812">Transmembrane</keyword>
<name>A0ABY5T0K5_9SPHN</name>
<feature type="transmembrane region" description="Helical" evidence="1">
    <location>
        <begin position="90"/>
        <end position="116"/>
    </location>
</feature>
<feature type="transmembrane region" description="Helical" evidence="1">
    <location>
        <begin position="27"/>
        <end position="47"/>
    </location>
</feature>
<dbReference type="EMBL" id="CP092471">
    <property type="protein sequence ID" value="UVI40335.1"/>
    <property type="molecule type" value="Genomic_DNA"/>
</dbReference>
<keyword evidence="3" id="KW-1185">Reference proteome</keyword>
<accession>A0ABY5T0K5</accession>